<organism evidence="1 2">
    <name type="scientific">Ktedonobacter racemifer DSM 44963</name>
    <dbReference type="NCBI Taxonomy" id="485913"/>
    <lineage>
        <taxon>Bacteria</taxon>
        <taxon>Bacillati</taxon>
        <taxon>Chloroflexota</taxon>
        <taxon>Ktedonobacteria</taxon>
        <taxon>Ktedonobacterales</taxon>
        <taxon>Ktedonobacteraceae</taxon>
        <taxon>Ktedonobacter</taxon>
    </lineage>
</organism>
<proteinExistence type="predicted"/>
<keyword evidence="2" id="KW-1185">Reference proteome</keyword>
<name>D6U1G9_KTERA</name>
<sequence>MTLKNKDLRDDCDAFEVDLDRSDDGFELDLRVYAHQAVEWLTQPDNPVMPLVVLGVAIGLGIHHPNIACC</sequence>
<dbReference type="InParanoid" id="D6U1G9"/>
<gene>
    <name evidence="1" type="ORF">Krac_3446</name>
</gene>
<reference evidence="1 2" key="1">
    <citation type="journal article" date="2011" name="Stand. Genomic Sci.">
        <title>Non-contiguous finished genome sequence and contextual data of the filamentous soil bacterium Ktedonobacter racemifer type strain (SOSP1-21).</title>
        <authorList>
            <person name="Chang Y.J."/>
            <person name="Land M."/>
            <person name="Hauser L."/>
            <person name="Chertkov O."/>
            <person name="Del Rio T.G."/>
            <person name="Nolan M."/>
            <person name="Copeland A."/>
            <person name="Tice H."/>
            <person name="Cheng J.F."/>
            <person name="Lucas S."/>
            <person name="Han C."/>
            <person name="Goodwin L."/>
            <person name="Pitluck S."/>
            <person name="Ivanova N."/>
            <person name="Ovchinikova G."/>
            <person name="Pati A."/>
            <person name="Chen A."/>
            <person name="Palaniappan K."/>
            <person name="Mavromatis K."/>
            <person name="Liolios K."/>
            <person name="Brettin T."/>
            <person name="Fiebig A."/>
            <person name="Rohde M."/>
            <person name="Abt B."/>
            <person name="Goker M."/>
            <person name="Detter J.C."/>
            <person name="Woyke T."/>
            <person name="Bristow J."/>
            <person name="Eisen J.A."/>
            <person name="Markowitz V."/>
            <person name="Hugenholtz P."/>
            <person name="Kyrpides N.C."/>
            <person name="Klenk H.P."/>
            <person name="Lapidus A."/>
        </authorList>
    </citation>
    <scope>NUCLEOTIDE SEQUENCE [LARGE SCALE GENOMIC DNA]</scope>
    <source>
        <strain evidence="2">DSM 44963</strain>
    </source>
</reference>
<protein>
    <submittedName>
        <fullName evidence="1">Uncharacterized protein</fullName>
    </submittedName>
</protein>
<dbReference type="Proteomes" id="UP000004508">
    <property type="component" value="Unassembled WGS sequence"/>
</dbReference>
<evidence type="ECO:0000313" key="2">
    <source>
        <dbReference type="Proteomes" id="UP000004508"/>
    </source>
</evidence>
<dbReference type="RefSeq" id="WP_007920863.1">
    <property type="nucleotide sequence ID" value="NZ_ADVG01000004.1"/>
</dbReference>
<dbReference type="EMBL" id="ADVG01000004">
    <property type="protein sequence ID" value="EFH82613.1"/>
    <property type="molecule type" value="Genomic_DNA"/>
</dbReference>
<comment type="caution">
    <text evidence="1">The sequence shown here is derived from an EMBL/GenBank/DDBJ whole genome shotgun (WGS) entry which is preliminary data.</text>
</comment>
<evidence type="ECO:0000313" key="1">
    <source>
        <dbReference type="EMBL" id="EFH82613.1"/>
    </source>
</evidence>
<dbReference type="AlphaFoldDB" id="D6U1G9"/>
<accession>D6U1G9</accession>